<dbReference type="AlphaFoldDB" id="A0A1I3HUA2"/>
<keyword evidence="3" id="KW-0949">S-adenosyl-L-methionine</keyword>
<evidence type="ECO:0000259" key="4">
    <source>
        <dbReference type="Pfam" id="PF00891"/>
    </source>
</evidence>
<protein>
    <submittedName>
        <fullName evidence="5">O-methyltransferase</fullName>
    </submittedName>
</protein>
<dbReference type="GO" id="GO:0008171">
    <property type="term" value="F:O-methyltransferase activity"/>
    <property type="evidence" value="ECO:0007669"/>
    <property type="project" value="InterPro"/>
</dbReference>
<dbReference type="InterPro" id="IPR016461">
    <property type="entry name" value="COMT-like"/>
</dbReference>
<dbReference type="STRING" id="1114924.SAMN05216258_106176"/>
<dbReference type="GO" id="GO:0032259">
    <property type="term" value="P:methylation"/>
    <property type="evidence" value="ECO:0007669"/>
    <property type="project" value="UniProtKB-KW"/>
</dbReference>
<evidence type="ECO:0000256" key="2">
    <source>
        <dbReference type="ARBA" id="ARBA00022679"/>
    </source>
</evidence>
<organism evidence="5 6">
    <name type="scientific">Albimonas pacifica</name>
    <dbReference type="NCBI Taxonomy" id="1114924"/>
    <lineage>
        <taxon>Bacteria</taxon>
        <taxon>Pseudomonadati</taxon>
        <taxon>Pseudomonadota</taxon>
        <taxon>Alphaproteobacteria</taxon>
        <taxon>Rhodobacterales</taxon>
        <taxon>Paracoccaceae</taxon>
        <taxon>Albimonas</taxon>
    </lineage>
</organism>
<dbReference type="EMBL" id="FOQH01000006">
    <property type="protein sequence ID" value="SFI39242.1"/>
    <property type="molecule type" value="Genomic_DNA"/>
</dbReference>
<dbReference type="PROSITE" id="PS51683">
    <property type="entry name" value="SAM_OMT_II"/>
    <property type="match status" value="1"/>
</dbReference>
<proteinExistence type="predicted"/>
<evidence type="ECO:0000256" key="1">
    <source>
        <dbReference type="ARBA" id="ARBA00022603"/>
    </source>
</evidence>
<gene>
    <name evidence="5" type="ORF">SAMN05216258_106176</name>
</gene>
<dbReference type="Pfam" id="PF00891">
    <property type="entry name" value="Methyltransf_2"/>
    <property type="match status" value="1"/>
</dbReference>
<keyword evidence="1 5" id="KW-0489">Methyltransferase</keyword>
<feature type="domain" description="O-methyltransferase C-terminal" evidence="4">
    <location>
        <begin position="179"/>
        <end position="284"/>
    </location>
</feature>
<dbReference type="Gene3D" id="3.40.50.150">
    <property type="entry name" value="Vaccinia Virus protein VP39"/>
    <property type="match status" value="1"/>
</dbReference>
<accession>A0A1I3HUA2</accession>
<dbReference type="InterPro" id="IPR001077">
    <property type="entry name" value="COMT_C"/>
</dbReference>
<dbReference type="Proteomes" id="UP000199377">
    <property type="component" value="Unassembled WGS sequence"/>
</dbReference>
<evidence type="ECO:0000313" key="5">
    <source>
        <dbReference type="EMBL" id="SFI39242.1"/>
    </source>
</evidence>
<keyword evidence="2 5" id="KW-0808">Transferase</keyword>
<dbReference type="SUPFAM" id="SSF53335">
    <property type="entry name" value="S-adenosyl-L-methionine-dependent methyltransferases"/>
    <property type="match status" value="1"/>
</dbReference>
<sequence length="345" mass="36378">MMAFLPAGQAPMHDPPYPEDPWLERFTGVAALRAALALGWLDRLAAAPAEAAALAAEGPAAAELLDLLAAEGVIARDGARVALAPRFAPVYAARGRALRARLDFLARAAADLLADPAAVFADLPRHMARSETFRLYRYDLAQADDAAGREAARPWVEHVCALTEAEAPRLVPALPLPERGRLLEIGGNAGEMALAILAARPGLSAAVLDLPAVCALGRERCAGRPGAERLRFLAGDARRDAWPAPADAVLFKSVLHDWPPEEAEALLARARAAAAPGAPVIVTERGPIETAAPAPFHLAAELVFAPFFRPPEAYAAMMARVGLVPGPPRRAHPSLPFFVIAGRAP</sequence>
<reference evidence="5 6" key="1">
    <citation type="submission" date="2016-10" db="EMBL/GenBank/DDBJ databases">
        <authorList>
            <person name="de Groot N.N."/>
        </authorList>
    </citation>
    <scope>NUCLEOTIDE SEQUENCE [LARGE SCALE GENOMIC DNA]</scope>
    <source>
        <strain evidence="5 6">CGMCC 1.11030</strain>
    </source>
</reference>
<dbReference type="PANTHER" id="PTHR43712">
    <property type="entry name" value="PUTATIVE (AFU_ORTHOLOGUE AFUA_4G14580)-RELATED"/>
    <property type="match status" value="1"/>
</dbReference>
<name>A0A1I3HUA2_9RHOB</name>
<evidence type="ECO:0000313" key="6">
    <source>
        <dbReference type="Proteomes" id="UP000199377"/>
    </source>
</evidence>
<keyword evidence="6" id="KW-1185">Reference proteome</keyword>
<dbReference type="PANTHER" id="PTHR43712:SF2">
    <property type="entry name" value="O-METHYLTRANSFERASE CICE"/>
    <property type="match status" value="1"/>
</dbReference>
<evidence type="ECO:0000256" key="3">
    <source>
        <dbReference type="ARBA" id="ARBA00022691"/>
    </source>
</evidence>
<dbReference type="InterPro" id="IPR029063">
    <property type="entry name" value="SAM-dependent_MTases_sf"/>
</dbReference>